<keyword evidence="10" id="KW-1185">Reference proteome</keyword>
<name>A0A841U7A0_9BACL</name>
<feature type="domain" description="ABC transmembrane type-1" evidence="8">
    <location>
        <begin position="79"/>
        <end position="295"/>
    </location>
</feature>
<dbReference type="EMBL" id="JACJVR010000138">
    <property type="protein sequence ID" value="MBB6695729.1"/>
    <property type="molecule type" value="Genomic_DNA"/>
</dbReference>
<comment type="caution">
    <text evidence="9">The sequence shown here is derived from an EMBL/GenBank/DDBJ whole genome shotgun (WGS) entry which is preliminary data.</text>
</comment>
<dbReference type="Gene3D" id="1.10.3720.10">
    <property type="entry name" value="MetI-like"/>
    <property type="match status" value="1"/>
</dbReference>
<evidence type="ECO:0000256" key="1">
    <source>
        <dbReference type="ARBA" id="ARBA00004651"/>
    </source>
</evidence>
<dbReference type="AlphaFoldDB" id="A0A841U7A0"/>
<keyword evidence="2 7" id="KW-0813">Transport</keyword>
<accession>A0A841U7A0</accession>
<sequence length="309" mass="35219">MARAGGNAVGIRRRERKILLKGLLFTSPWIIGFLIFQLYPIVTSFYYSLTEYNLFKAPKWVGLDNYKALFQDEKFYKSMYNTLYITIVGVVPHMAYALAMALLLNAKVKGQSIYRTIYFLPTLVPAVAGSLLWMWLLNSQYGLINMALEAIGIAGPNWLIDPDWTKPSLVLMGFWGTGTITVMYLAALQDVPKMFYEAAEIDGASKWRQFWTITFPSISPMTLFQLIMMLISSFQYFTEGMVFAEATQSMGGPENSLLFYSIYLYQQAFSFLNMGYASAMAWMLFLVVMAFALVIFKTSARWVYYGGDK</sequence>
<evidence type="ECO:0000313" key="10">
    <source>
        <dbReference type="Proteomes" id="UP000553776"/>
    </source>
</evidence>
<feature type="transmembrane region" description="Helical" evidence="7">
    <location>
        <begin position="274"/>
        <end position="296"/>
    </location>
</feature>
<gene>
    <name evidence="9" type="ORF">H7B90_30485</name>
</gene>
<comment type="similarity">
    <text evidence="7">Belongs to the binding-protein-dependent transport system permease family.</text>
</comment>
<keyword evidence="5 7" id="KW-1133">Transmembrane helix</keyword>
<dbReference type="Proteomes" id="UP000553776">
    <property type="component" value="Unassembled WGS sequence"/>
</dbReference>
<keyword evidence="4 7" id="KW-0812">Transmembrane</keyword>
<organism evidence="9 10">
    <name type="scientific">Cohnella xylanilytica</name>
    <dbReference type="NCBI Taxonomy" id="557555"/>
    <lineage>
        <taxon>Bacteria</taxon>
        <taxon>Bacillati</taxon>
        <taxon>Bacillota</taxon>
        <taxon>Bacilli</taxon>
        <taxon>Bacillales</taxon>
        <taxon>Paenibacillaceae</taxon>
        <taxon>Cohnella</taxon>
    </lineage>
</organism>
<keyword evidence="3" id="KW-1003">Cell membrane</keyword>
<feature type="transmembrane region" description="Helical" evidence="7">
    <location>
        <begin position="116"/>
        <end position="136"/>
    </location>
</feature>
<evidence type="ECO:0000256" key="2">
    <source>
        <dbReference type="ARBA" id="ARBA00022448"/>
    </source>
</evidence>
<keyword evidence="6 7" id="KW-0472">Membrane</keyword>
<reference evidence="9 10" key="1">
    <citation type="submission" date="2020-08" db="EMBL/GenBank/DDBJ databases">
        <title>Cohnella phylogeny.</title>
        <authorList>
            <person name="Dunlap C."/>
        </authorList>
    </citation>
    <scope>NUCLEOTIDE SEQUENCE [LARGE SCALE GENOMIC DNA]</scope>
    <source>
        <strain evidence="9 10">DSM 25239</strain>
    </source>
</reference>
<dbReference type="PANTHER" id="PTHR30193">
    <property type="entry name" value="ABC TRANSPORTER PERMEASE PROTEIN"/>
    <property type="match status" value="1"/>
</dbReference>
<evidence type="ECO:0000259" key="8">
    <source>
        <dbReference type="PROSITE" id="PS50928"/>
    </source>
</evidence>
<evidence type="ECO:0000256" key="5">
    <source>
        <dbReference type="ARBA" id="ARBA00022989"/>
    </source>
</evidence>
<dbReference type="GO" id="GO:0055085">
    <property type="term" value="P:transmembrane transport"/>
    <property type="evidence" value="ECO:0007669"/>
    <property type="project" value="InterPro"/>
</dbReference>
<dbReference type="InterPro" id="IPR051393">
    <property type="entry name" value="ABC_transporter_permease"/>
</dbReference>
<comment type="subcellular location">
    <subcellularLocation>
        <location evidence="1 7">Cell membrane</location>
        <topology evidence="1 7">Multi-pass membrane protein</topology>
    </subcellularLocation>
</comment>
<feature type="transmembrane region" description="Helical" evidence="7">
    <location>
        <begin position="22"/>
        <end position="47"/>
    </location>
</feature>
<dbReference type="RefSeq" id="WP_185139678.1">
    <property type="nucleotide sequence ID" value="NZ_BORM01000085.1"/>
</dbReference>
<evidence type="ECO:0000256" key="6">
    <source>
        <dbReference type="ARBA" id="ARBA00023136"/>
    </source>
</evidence>
<evidence type="ECO:0000256" key="4">
    <source>
        <dbReference type="ARBA" id="ARBA00022692"/>
    </source>
</evidence>
<feature type="transmembrane region" description="Helical" evidence="7">
    <location>
        <begin position="209"/>
        <end position="231"/>
    </location>
</feature>
<dbReference type="GO" id="GO:0005886">
    <property type="term" value="C:plasma membrane"/>
    <property type="evidence" value="ECO:0007669"/>
    <property type="project" value="UniProtKB-SubCell"/>
</dbReference>
<feature type="transmembrane region" description="Helical" evidence="7">
    <location>
        <begin position="83"/>
        <end position="104"/>
    </location>
</feature>
<feature type="transmembrane region" description="Helical" evidence="7">
    <location>
        <begin position="169"/>
        <end position="188"/>
    </location>
</feature>
<protein>
    <submittedName>
        <fullName evidence="9">Sugar ABC transporter permease</fullName>
    </submittedName>
</protein>
<dbReference type="InterPro" id="IPR035906">
    <property type="entry name" value="MetI-like_sf"/>
</dbReference>
<dbReference type="PANTHER" id="PTHR30193:SF1">
    <property type="entry name" value="ABC TRANSPORTER PERMEASE PROTEIN YESP-RELATED"/>
    <property type="match status" value="1"/>
</dbReference>
<evidence type="ECO:0000313" key="9">
    <source>
        <dbReference type="EMBL" id="MBB6695729.1"/>
    </source>
</evidence>
<evidence type="ECO:0000256" key="3">
    <source>
        <dbReference type="ARBA" id="ARBA00022475"/>
    </source>
</evidence>
<proteinExistence type="inferred from homology"/>
<evidence type="ECO:0000256" key="7">
    <source>
        <dbReference type="RuleBase" id="RU363032"/>
    </source>
</evidence>
<dbReference type="PROSITE" id="PS50928">
    <property type="entry name" value="ABC_TM1"/>
    <property type="match status" value="1"/>
</dbReference>
<dbReference type="CDD" id="cd06261">
    <property type="entry name" value="TM_PBP2"/>
    <property type="match status" value="1"/>
</dbReference>
<dbReference type="Pfam" id="PF00528">
    <property type="entry name" value="BPD_transp_1"/>
    <property type="match status" value="1"/>
</dbReference>
<dbReference type="InterPro" id="IPR000515">
    <property type="entry name" value="MetI-like"/>
</dbReference>
<dbReference type="SUPFAM" id="SSF161098">
    <property type="entry name" value="MetI-like"/>
    <property type="match status" value="1"/>
</dbReference>